<proteinExistence type="predicted"/>
<name>A0A6L2P4B1_TANCI</name>
<evidence type="ECO:0000256" key="1">
    <source>
        <dbReference type="SAM" id="MobiDB-lite"/>
    </source>
</evidence>
<dbReference type="EMBL" id="BKCJ010010455">
    <property type="protein sequence ID" value="GEU91664.1"/>
    <property type="molecule type" value="Genomic_DNA"/>
</dbReference>
<sequence length="479" mass="54606">MENTMFELVKICHHKQFLCIHDDVDNLIESALDSKLLSINSINSQSLDKKEQEVKNIEEQPAERRNRAEKEPEHLLSMGYEHLSITPKTESDEVTESNAENLLPILSKCEVTLEDEIECDMPAKDVCSPVFTTFLNPLFKDNDDLDSSDDESLPDEDVPAEEFKIYSNPLCDEDEINSDKLDPHCFNVESDFVESLLNHVILREKLLSINRLIANIESLNDNPTPDCVLNSSVSIPTFEDSNNSLSENSSPEFETFCDNTKETRSCNTTTHADNSPPEYDSFCFEIEPDQKRLINVVKNDISDDSTIDPLLEEVDLFLAYDNSIPPGIENFAYDSEGDIRFLKPLLIDDSIPFLVNESPESDFDNPLFPRPPPEPPDADFELDTGEEISVVMNHNDELECLYPRDEFDDDDYSSFMFVICSKMFFSFLSVESEDTIFDPGFTPHRLKFLVFGYLSRSIRSSHPFFEISLEKSISLINIA</sequence>
<feature type="compositionally biased region" description="Basic and acidic residues" evidence="1">
    <location>
        <begin position="50"/>
        <end position="74"/>
    </location>
</feature>
<protein>
    <recommendedName>
        <fullName evidence="3">Reverse transcriptase domain-containing protein</fullName>
    </recommendedName>
</protein>
<evidence type="ECO:0000313" key="2">
    <source>
        <dbReference type="EMBL" id="GEU91664.1"/>
    </source>
</evidence>
<accession>A0A6L2P4B1</accession>
<evidence type="ECO:0008006" key="3">
    <source>
        <dbReference type="Google" id="ProtNLM"/>
    </source>
</evidence>
<dbReference type="AlphaFoldDB" id="A0A6L2P4B1"/>
<gene>
    <name evidence="2" type="ORF">Tci_063642</name>
</gene>
<comment type="caution">
    <text evidence="2">The sequence shown here is derived from an EMBL/GenBank/DDBJ whole genome shotgun (WGS) entry which is preliminary data.</text>
</comment>
<feature type="region of interest" description="Disordered" evidence="1">
    <location>
        <begin position="50"/>
        <end position="77"/>
    </location>
</feature>
<reference evidence="2" key="1">
    <citation type="journal article" date="2019" name="Sci. Rep.">
        <title>Draft genome of Tanacetum cinerariifolium, the natural source of mosquito coil.</title>
        <authorList>
            <person name="Yamashiro T."/>
            <person name="Shiraishi A."/>
            <person name="Satake H."/>
            <person name="Nakayama K."/>
        </authorList>
    </citation>
    <scope>NUCLEOTIDE SEQUENCE</scope>
</reference>
<organism evidence="2">
    <name type="scientific">Tanacetum cinerariifolium</name>
    <name type="common">Dalmatian daisy</name>
    <name type="synonym">Chrysanthemum cinerariifolium</name>
    <dbReference type="NCBI Taxonomy" id="118510"/>
    <lineage>
        <taxon>Eukaryota</taxon>
        <taxon>Viridiplantae</taxon>
        <taxon>Streptophyta</taxon>
        <taxon>Embryophyta</taxon>
        <taxon>Tracheophyta</taxon>
        <taxon>Spermatophyta</taxon>
        <taxon>Magnoliopsida</taxon>
        <taxon>eudicotyledons</taxon>
        <taxon>Gunneridae</taxon>
        <taxon>Pentapetalae</taxon>
        <taxon>asterids</taxon>
        <taxon>campanulids</taxon>
        <taxon>Asterales</taxon>
        <taxon>Asteraceae</taxon>
        <taxon>Asteroideae</taxon>
        <taxon>Anthemideae</taxon>
        <taxon>Anthemidinae</taxon>
        <taxon>Tanacetum</taxon>
    </lineage>
</organism>